<dbReference type="Pfam" id="PF00078">
    <property type="entry name" value="RVT_1"/>
    <property type="match status" value="1"/>
</dbReference>
<evidence type="ECO:0000256" key="1">
    <source>
        <dbReference type="ARBA" id="ARBA00010879"/>
    </source>
</evidence>
<dbReference type="PANTHER" id="PTHR47027:SF20">
    <property type="entry name" value="REVERSE TRANSCRIPTASE-LIKE PROTEIN WITH RNA-DIRECTED DNA POLYMERASE DOMAIN"/>
    <property type="match status" value="1"/>
</dbReference>
<sequence>MYDSNKCCVKINNQRTSYFKQAKGVRQGCSLSPLLFNLYINDLTVNLENSKFPGLTVERREIKCLLFADDLLLLSPTEEGLQESLSILENYSKNWNLNINAEKTKLMIFQKKQRSARNKYMFSLCGERLCQVTKYNYLGLTISSSGNFDLAIKDLAEKARKAYYAIRRTLHQFNPPVRLWLKIFDSTIKPILLYGSEIWGTKYKNNYDSWDKSPTEIFHLEFCKNILGVHRHASNLACRAELGRFPLLMDIDKRASKFYHHLKSEQDTCHYNALLEMVKYPERDPFTYLKTKYDLNEMDMTQAKAKLIEKETKEEYYHYWLDKIEHSNKLNCFQKIKNNYELATYLTEIKEFKQRKCVTSYRIIDHSLAIETGRHRQTWLPKEERLCEQCNEGAVEDELHFLTVCSKYSSIRKHYFEKFRKVLPQFYLLENEEKLPYLLGECRDCITIAAQYVSDCHKMRK</sequence>
<dbReference type="PANTHER" id="PTHR47027">
    <property type="entry name" value="REVERSE TRANSCRIPTASE DOMAIN-CONTAINING PROTEIN"/>
    <property type="match status" value="1"/>
</dbReference>
<accession>A0ABD1IN68</accession>
<gene>
    <name evidence="4" type="ORF">ACEWY4_027956</name>
</gene>
<evidence type="ECO:0000256" key="2">
    <source>
        <dbReference type="ARBA" id="ARBA00012180"/>
    </source>
</evidence>
<dbReference type="Gene3D" id="3.30.70.270">
    <property type="match status" value="1"/>
</dbReference>
<dbReference type="PROSITE" id="PS50878">
    <property type="entry name" value="RT_POL"/>
    <property type="match status" value="1"/>
</dbReference>
<feature type="domain" description="Reverse transcriptase" evidence="3">
    <location>
        <begin position="1"/>
        <end position="142"/>
    </location>
</feature>
<dbReference type="SUPFAM" id="SSF56672">
    <property type="entry name" value="DNA/RNA polymerases"/>
    <property type="match status" value="1"/>
</dbReference>
<dbReference type="InterPro" id="IPR043128">
    <property type="entry name" value="Rev_trsase/Diguanyl_cyclase"/>
</dbReference>
<evidence type="ECO:0000259" key="3">
    <source>
        <dbReference type="PROSITE" id="PS50878"/>
    </source>
</evidence>
<dbReference type="EC" id="3.1.26.4" evidence="2"/>
<dbReference type="Proteomes" id="UP001591681">
    <property type="component" value="Unassembled WGS sequence"/>
</dbReference>
<dbReference type="InterPro" id="IPR000477">
    <property type="entry name" value="RT_dom"/>
</dbReference>
<reference evidence="4 5" key="1">
    <citation type="submission" date="2024-09" db="EMBL/GenBank/DDBJ databases">
        <title>A chromosome-level genome assembly of Gray's grenadier anchovy, Coilia grayii.</title>
        <authorList>
            <person name="Fu Z."/>
        </authorList>
    </citation>
    <scope>NUCLEOTIDE SEQUENCE [LARGE SCALE GENOMIC DNA]</scope>
    <source>
        <strain evidence="4">G4</strain>
        <tissue evidence="4">Muscle</tissue>
    </source>
</reference>
<protein>
    <recommendedName>
        <fullName evidence="2">ribonuclease H</fullName>
        <ecNumber evidence="2">3.1.26.4</ecNumber>
    </recommendedName>
</protein>
<evidence type="ECO:0000313" key="4">
    <source>
        <dbReference type="EMBL" id="KAL2076447.1"/>
    </source>
</evidence>
<dbReference type="InterPro" id="IPR043502">
    <property type="entry name" value="DNA/RNA_pol_sf"/>
</dbReference>
<dbReference type="EMBL" id="JBHFQA010000343">
    <property type="protein sequence ID" value="KAL2076447.1"/>
    <property type="molecule type" value="Genomic_DNA"/>
</dbReference>
<dbReference type="GO" id="GO:0004523">
    <property type="term" value="F:RNA-DNA hybrid ribonuclease activity"/>
    <property type="evidence" value="ECO:0007669"/>
    <property type="project" value="UniProtKB-EC"/>
</dbReference>
<comment type="caution">
    <text evidence="4">The sequence shown here is derived from an EMBL/GenBank/DDBJ whole genome shotgun (WGS) entry which is preliminary data.</text>
</comment>
<comment type="similarity">
    <text evidence="1">Belongs to the beta type-B retroviral polymerase family. HERV class-II K(HML-2) pol subfamily.</text>
</comment>
<evidence type="ECO:0000313" key="5">
    <source>
        <dbReference type="Proteomes" id="UP001591681"/>
    </source>
</evidence>
<name>A0ABD1IN68_9TELE</name>
<proteinExistence type="inferred from homology"/>
<dbReference type="AlphaFoldDB" id="A0ABD1IN68"/>
<organism evidence="4 5">
    <name type="scientific">Coilia grayii</name>
    <name type="common">Gray's grenadier anchovy</name>
    <dbReference type="NCBI Taxonomy" id="363190"/>
    <lineage>
        <taxon>Eukaryota</taxon>
        <taxon>Metazoa</taxon>
        <taxon>Chordata</taxon>
        <taxon>Craniata</taxon>
        <taxon>Vertebrata</taxon>
        <taxon>Euteleostomi</taxon>
        <taxon>Actinopterygii</taxon>
        <taxon>Neopterygii</taxon>
        <taxon>Teleostei</taxon>
        <taxon>Clupei</taxon>
        <taxon>Clupeiformes</taxon>
        <taxon>Clupeoidei</taxon>
        <taxon>Engraulidae</taxon>
        <taxon>Coilinae</taxon>
        <taxon>Coilia</taxon>
    </lineage>
</organism>
<keyword evidence="5" id="KW-1185">Reference proteome</keyword>